<dbReference type="InterPro" id="IPR017972">
    <property type="entry name" value="Cyt_P450_CS"/>
</dbReference>
<evidence type="ECO:0000256" key="2">
    <source>
        <dbReference type="ARBA" id="ARBA00010617"/>
    </source>
</evidence>
<keyword evidence="6 7" id="KW-0503">Monooxygenase</keyword>
<evidence type="ECO:0000256" key="6">
    <source>
        <dbReference type="ARBA" id="ARBA00023033"/>
    </source>
</evidence>
<reference evidence="8 9" key="1">
    <citation type="journal article" date="2024" name="IMA Fungus">
        <title>IMA Genome - F19 : A genome assembly and annotation guide to empower mycologists, including annotated draft genome sequences of Ceratocystis pirilliformis, Diaporthe australafricana, Fusarium ophioides, Paecilomyces lecythidis, and Sporothrix stenoceras.</title>
        <authorList>
            <person name="Aylward J."/>
            <person name="Wilson A.M."/>
            <person name="Visagie C.M."/>
            <person name="Spraker J."/>
            <person name="Barnes I."/>
            <person name="Buitendag C."/>
            <person name="Ceriani C."/>
            <person name="Del Mar Angel L."/>
            <person name="du Plessis D."/>
            <person name="Fuchs T."/>
            <person name="Gasser K."/>
            <person name="Kramer D."/>
            <person name="Li W."/>
            <person name="Munsamy K."/>
            <person name="Piso A."/>
            <person name="Price J.L."/>
            <person name="Sonnekus B."/>
            <person name="Thomas C."/>
            <person name="van der Nest A."/>
            <person name="van Dijk A."/>
            <person name="van Heerden A."/>
            <person name="van Vuuren N."/>
            <person name="Yilmaz N."/>
            <person name="Duong T.A."/>
            <person name="van der Merwe N.A."/>
            <person name="Wingfield M.J."/>
            <person name="Wingfield B.D."/>
        </authorList>
    </citation>
    <scope>NUCLEOTIDE SEQUENCE [LARGE SCALE GENOMIC DNA]</scope>
    <source>
        <strain evidence="8 9">CMW 18300</strain>
    </source>
</reference>
<evidence type="ECO:0000313" key="8">
    <source>
        <dbReference type="EMBL" id="KAL1879159.1"/>
    </source>
</evidence>
<evidence type="ECO:0008006" key="10">
    <source>
        <dbReference type="Google" id="ProtNLM"/>
    </source>
</evidence>
<proteinExistence type="inferred from homology"/>
<evidence type="ECO:0000256" key="4">
    <source>
        <dbReference type="ARBA" id="ARBA00022723"/>
    </source>
</evidence>
<organism evidence="8 9">
    <name type="scientific">Diaporthe australafricana</name>
    <dbReference type="NCBI Taxonomy" id="127596"/>
    <lineage>
        <taxon>Eukaryota</taxon>
        <taxon>Fungi</taxon>
        <taxon>Dikarya</taxon>
        <taxon>Ascomycota</taxon>
        <taxon>Pezizomycotina</taxon>
        <taxon>Sordariomycetes</taxon>
        <taxon>Sordariomycetidae</taxon>
        <taxon>Diaporthales</taxon>
        <taxon>Diaporthaceae</taxon>
        <taxon>Diaporthe</taxon>
    </lineage>
</organism>
<dbReference type="Gene3D" id="1.10.630.10">
    <property type="entry name" value="Cytochrome P450"/>
    <property type="match status" value="1"/>
</dbReference>
<dbReference type="SUPFAM" id="SSF48264">
    <property type="entry name" value="Cytochrome P450"/>
    <property type="match status" value="1"/>
</dbReference>
<dbReference type="EMBL" id="JAWRVE010000010">
    <property type="protein sequence ID" value="KAL1879159.1"/>
    <property type="molecule type" value="Genomic_DNA"/>
</dbReference>
<dbReference type="InterPro" id="IPR001128">
    <property type="entry name" value="Cyt_P450"/>
</dbReference>
<evidence type="ECO:0000256" key="1">
    <source>
        <dbReference type="ARBA" id="ARBA00001971"/>
    </source>
</evidence>
<dbReference type="InterPro" id="IPR036396">
    <property type="entry name" value="Cyt_P450_sf"/>
</dbReference>
<name>A0ABR3XT32_9PEZI</name>
<keyword evidence="9" id="KW-1185">Reference proteome</keyword>
<keyword evidence="3 7" id="KW-0349">Heme</keyword>
<evidence type="ECO:0000256" key="5">
    <source>
        <dbReference type="ARBA" id="ARBA00023004"/>
    </source>
</evidence>
<dbReference type="PANTHER" id="PTHR24305">
    <property type="entry name" value="CYTOCHROME P450"/>
    <property type="match status" value="1"/>
</dbReference>
<dbReference type="PRINTS" id="PR00465">
    <property type="entry name" value="EP450IV"/>
</dbReference>
<accession>A0ABR3XT32</accession>
<comment type="caution">
    <text evidence="8">The sequence shown here is derived from an EMBL/GenBank/DDBJ whole genome shotgun (WGS) entry which is preliminary data.</text>
</comment>
<keyword evidence="4 7" id="KW-0479">Metal-binding</keyword>
<dbReference type="PANTHER" id="PTHR24305:SF166">
    <property type="entry name" value="CYTOCHROME P450 12A4, MITOCHONDRIAL-RELATED"/>
    <property type="match status" value="1"/>
</dbReference>
<gene>
    <name evidence="8" type="ORF">Daus18300_001738</name>
</gene>
<comment type="cofactor">
    <cofactor evidence="1">
        <name>heme</name>
        <dbReference type="ChEBI" id="CHEBI:30413"/>
    </cofactor>
</comment>
<dbReference type="PROSITE" id="PS00086">
    <property type="entry name" value="CYTOCHROME_P450"/>
    <property type="match status" value="1"/>
</dbReference>
<dbReference type="PRINTS" id="PR00385">
    <property type="entry name" value="P450"/>
</dbReference>
<sequence>MASPIFVAALFLLFILGIYRYLLHPVLISPLRKVPPAHWSAPISPIWILFTRRRRNENTTIHALHQRLGPLVRLGPNEISVNCVDGGIRTIYSGGYEKGDWYAVFDNYGVDNIFSSLQHGPHSVRKRMLSNVYAKSTIQSSTALHDITEVLMCHRMLPRLCESQGKAVEAYELFSGVAMDVITGYCFGLSQSSNFLEDSEHCKRWVLDYKARQAYMFWPQEMPGLTAFAKSLGLRHWLVPKWVDAANNNLASWVLTFCDKAERAHETRHVADARDQATVFNQLRSMIKKSRGDKTDAPLTANERLEIASELLDEVLAGFDTTGITMTYLAWQLSRPENKPIQQALREELRENQVMYQPITDDSHVHDCPDFRTLDSLPMLHAVVMESLRLHAAIPGCQPRITPENAEIGPEEACIKGLPANVRVNSYGYSLHLNEGAFPEPGKWEPRRWLNTQGEIDGGGEKARWFWAFGSGGRMCIGSHLAMIDMKSIVAAIWANFETTIVDDTGMIPKGGYTCEPLGSPEGNYLLLSFEPV</sequence>
<protein>
    <recommendedName>
        <fullName evidence="10">Cytochrome P450</fullName>
    </recommendedName>
</protein>
<evidence type="ECO:0000256" key="7">
    <source>
        <dbReference type="RuleBase" id="RU000461"/>
    </source>
</evidence>
<evidence type="ECO:0000256" key="3">
    <source>
        <dbReference type="ARBA" id="ARBA00022617"/>
    </source>
</evidence>
<keyword evidence="5 7" id="KW-0408">Iron</keyword>
<dbReference type="InterPro" id="IPR002403">
    <property type="entry name" value="Cyt_P450_E_grp-IV"/>
</dbReference>
<keyword evidence="7" id="KW-0560">Oxidoreductase</keyword>
<evidence type="ECO:0000313" key="9">
    <source>
        <dbReference type="Proteomes" id="UP001583177"/>
    </source>
</evidence>
<dbReference type="Pfam" id="PF00067">
    <property type="entry name" value="p450"/>
    <property type="match status" value="1"/>
</dbReference>
<comment type="similarity">
    <text evidence="2 7">Belongs to the cytochrome P450 family.</text>
</comment>
<dbReference type="InterPro" id="IPR050121">
    <property type="entry name" value="Cytochrome_P450_monoxygenase"/>
</dbReference>
<dbReference type="Proteomes" id="UP001583177">
    <property type="component" value="Unassembled WGS sequence"/>
</dbReference>